<protein>
    <submittedName>
        <fullName evidence="2">Ribonuclease H-like domain-containing protein</fullName>
    </submittedName>
</protein>
<reference evidence="2" key="1">
    <citation type="journal article" date="2022" name="Int. J. Mol. Sci.">
        <title>Draft Genome of Tanacetum Coccineum: Genomic Comparison of Closely Related Tanacetum-Family Plants.</title>
        <authorList>
            <person name="Yamashiro T."/>
            <person name="Shiraishi A."/>
            <person name="Nakayama K."/>
            <person name="Satake H."/>
        </authorList>
    </citation>
    <scope>NUCLEOTIDE SEQUENCE</scope>
</reference>
<feature type="region of interest" description="Disordered" evidence="1">
    <location>
        <begin position="1"/>
        <end position="30"/>
    </location>
</feature>
<accession>A0ABQ4XPK7</accession>
<keyword evidence="3" id="KW-1185">Reference proteome</keyword>
<evidence type="ECO:0000256" key="1">
    <source>
        <dbReference type="SAM" id="MobiDB-lite"/>
    </source>
</evidence>
<reference evidence="2" key="2">
    <citation type="submission" date="2022-01" db="EMBL/GenBank/DDBJ databases">
        <authorList>
            <person name="Yamashiro T."/>
            <person name="Shiraishi A."/>
            <person name="Satake H."/>
            <person name="Nakayama K."/>
        </authorList>
    </citation>
    <scope>NUCLEOTIDE SEQUENCE</scope>
</reference>
<feature type="region of interest" description="Disordered" evidence="1">
    <location>
        <begin position="115"/>
        <end position="144"/>
    </location>
</feature>
<dbReference type="EMBL" id="BQNB010009670">
    <property type="protein sequence ID" value="GJS66732.1"/>
    <property type="molecule type" value="Genomic_DNA"/>
</dbReference>
<name>A0ABQ4XPK7_9ASTR</name>
<evidence type="ECO:0000313" key="3">
    <source>
        <dbReference type="Proteomes" id="UP001151760"/>
    </source>
</evidence>
<evidence type="ECO:0000313" key="2">
    <source>
        <dbReference type="EMBL" id="GJS66732.1"/>
    </source>
</evidence>
<proteinExistence type="predicted"/>
<sequence>MVLQDHEEIGEVPTEEAKFGDKEDWHQQGDVIKEPSVPVSAASTKVSTVIPTTAATTITAVSPRPRAKGIVFHEQEQEQEQASTPIVSSQQPTQVKDKDMDTELVKESFKKAKAEIAQESSSKRAGEALEQESSKKQKVDDDKETKELKQCMEIILDDGDDVTIEATPLSTKSSTIVDYKIHKEGKKIYFQIIQSKIFKKIEPVNYMDTFLHLNLKTMFEHHLEDNVWKNQQGLVKVLNWKLYDSCGVHYDLEVLDFDSLESHIEDILENARSKARRKLRKKAVSSSIRNNFYVGKEFPNRDVVKERITTYSVESRRNIDFKKNDKKRIKVTCKDTTVKIDVYSEEDPENTTRMFRRIYVCLGALKRGFKEGGRDLLGLDGAFMRG</sequence>
<organism evidence="2 3">
    <name type="scientific">Tanacetum coccineum</name>
    <dbReference type="NCBI Taxonomy" id="301880"/>
    <lineage>
        <taxon>Eukaryota</taxon>
        <taxon>Viridiplantae</taxon>
        <taxon>Streptophyta</taxon>
        <taxon>Embryophyta</taxon>
        <taxon>Tracheophyta</taxon>
        <taxon>Spermatophyta</taxon>
        <taxon>Magnoliopsida</taxon>
        <taxon>eudicotyledons</taxon>
        <taxon>Gunneridae</taxon>
        <taxon>Pentapetalae</taxon>
        <taxon>asterids</taxon>
        <taxon>campanulids</taxon>
        <taxon>Asterales</taxon>
        <taxon>Asteraceae</taxon>
        <taxon>Asteroideae</taxon>
        <taxon>Anthemideae</taxon>
        <taxon>Anthemidinae</taxon>
        <taxon>Tanacetum</taxon>
    </lineage>
</organism>
<gene>
    <name evidence="2" type="ORF">Tco_0681296</name>
</gene>
<comment type="caution">
    <text evidence="2">The sequence shown here is derived from an EMBL/GenBank/DDBJ whole genome shotgun (WGS) entry which is preliminary data.</text>
</comment>
<feature type="compositionally biased region" description="Polar residues" evidence="1">
    <location>
        <begin position="80"/>
        <end position="94"/>
    </location>
</feature>
<dbReference type="Proteomes" id="UP001151760">
    <property type="component" value="Unassembled WGS sequence"/>
</dbReference>
<feature type="region of interest" description="Disordered" evidence="1">
    <location>
        <begin position="75"/>
        <end position="100"/>
    </location>
</feature>